<dbReference type="RefSeq" id="WP_106362432.1">
    <property type="nucleotide sequence ID" value="NZ_PVTJ01000001.1"/>
</dbReference>
<dbReference type="Proteomes" id="UP000238176">
    <property type="component" value="Unassembled WGS sequence"/>
</dbReference>
<protein>
    <submittedName>
        <fullName evidence="2">Fructosamine-3-kinase</fullName>
    </submittedName>
</protein>
<gene>
    <name evidence="2" type="ORF">B0I28_101748</name>
</gene>
<proteinExistence type="predicted"/>
<sequence>MSEVAIRPRLDRADAEALVRGALGADLAFTAHEEFKDGFFNAAHALDLADGRRLVVKVAPDKGLKLLRYEVDLMATEIECFERGLAAGAPMPRLWHADPDAGILVIDRLDGVPLYKVRGDIPTDRLLALRKEIGAQAARFASVTGEHFGYPRASGRTMSSTWSESFLAMVNDVLDDIEEQGTALPRPVAAIRAFLEGERGLLDEVTRPALVHFDLWDGNIFVRRGGDDWEFEAFIDGERAFYGDPVAELVSLQMVPEEEFPSAVEGFLGRPMTAGEERRLALYRTYIMLILVAECKVRGFDAEQEANQKKWATETLEKDFTAFGL</sequence>
<dbReference type="AlphaFoldDB" id="A0A2T0UWX1"/>
<organism evidence="2 3">
    <name type="scientific">Glycomyces artemisiae</name>
    <dbReference type="NCBI Taxonomy" id="1076443"/>
    <lineage>
        <taxon>Bacteria</taxon>
        <taxon>Bacillati</taxon>
        <taxon>Actinomycetota</taxon>
        <taxon>Actinomycetes</taxon>
        <taxon>Glycomycetales</taxon>
        <taxon>Glycomycetaceae</taxon>
        <taxon>Glycomyces</taxon>
    </lineage>
</organism>
<dbReference type="PANTHER" id="PTHR21310">
    <property type="entry name" value="AMINOGLYCOSIDE PHOSPHOTRANSFERASE-RELATED-RELATED"/>
    <property type="match status" value="1"/>
</dbReference>
<dbReference type="InterPro" id="IPR011009">
    <property type="entry name" value="Kinase-like_dom_sf"/>
</dbReference>
<name>A0A2T0UWX1_9ACTN</name>
<evidence type="ECO:0000259" key="1">
    <source>
        <dbReference type="Pfam" id="PF01636"/>
    </source>
</evidence>
<dbReference type="Pfam" id="PF01636">
    <property type="entry name" value="APH"/>
    <property type="match status" value="1"/>
</dbReference>
<dbReference type="EMBL" id="PVTJ01000001">
    <property type="protein sequence ID" value="PRY62416.1"/>
    <property type="molecule type" value="Genomic_DNA"/>
</dbReference>
<keyword evidence="2" id="KW-0808">Transferase</keyword>
<evidence type="ECO:0000313" key="3">
    <source>
        <dbReference type="Proteomes" id="UP000238176"/>
    </source>
</evidence>
<dbReference type="OrthoDB" id="5490445at2"/>
<dbReference type="InterPro" id="IPR002575">
    <property type="entry name" value="Aminoglycoside_PTrfase"/>
</dbReference>
<evidence type="ECO:0000313" key="2">
    <source>
        <dbReference type="EMBL" id="PRY62416.1"/>
    </source>
</evidence>
<comment type="caution">
    <text evidence="2">The sequence shown here is derived from an EMBL/GenBank/DDBJ whole genome shotgun (WGS) entry which is preliminary data.</text>
</comment>
<accession>A0A2T0UWX1</accession>
<reference evidence="2 3" key="1">
    <citation type="submission" date="2018-03" db="EMBL/GenBank/DDBJ databases">
        <title>Genomic Encyclopedia of Type Strains, Phase III (KMG-III): the genomes of soil and plant-associated and newly described type strains.</title>
        <authorList>
            <person name="Whitman W."/>
        </authorList>
    </citation>
    <scope>NUCLEOTIDE SEQUENCE [LARGE SCALE GENOMIC DNA]</scope>
    <source>
        <strain evidence="2 3">CGMCC 4.7067</strain>
    </source>
</reference>
<dbReference type="PANTHER" id="PTHR21310:SF15">
    <property type="entry name" value="AMINOGLYCOSIDE PHOSPHOTRANSFERASE DOMAIN-CONTAINING PROTEIN"/>
    <property type="match status" value="1"/>
</dbReference>
<keyword evidence="3" id="KW-1185">Reference proteome</keyword>
<dbReference type="GO" id="GO:0016301">
    <property type="term" value="F:kinase activity"/>
    <property type="evidence" value="ECO:0007669"/>
    <property type="project" value="UniProtKB-KW"/>
</dbReference>
<dbReference type="SUPFAM" id="SSF56112">
    <property type="entry name" value="Protein kinase-like (PK-like)"/>
    <property type="match status" value="1"/>
</dbReference>
<dbReference type="InterPro" id="IPR051678">
    <property type="entry name" value="AGP_Transferase"/>
</dbReference>
<dbReference type="Gene3D" id="3.90.1200.10">
    <property type="match status" value="1"/>
</dbReference>
<keyword evidence="2" id="KW-0418">Kinase</keyword>
<feature type="domain" description="Aminoglycoside phosphotransferase" evidence="1">
    <location>
        <begin position="35"/>
        <end position="272"/>
    </location>
</feature>